<reference evidence="12 13" key="1">
    <citation type="journal article" date="2015" name="Genome Announc.">
        <title>Expanding the biotechnology potential of lactobacilli through comparative genomics of 213 strains and associated genera.</title>
        <authorList>
            <person name="Sun Z."/>
            <person name="Harris H.M."/>
            <person name="McCann A."/>
            <person name="Guo C."/>
            <person name="Argimon S."/>
            <person name="Zhang W."/>
            <person name="Yang X."/>
            <person name="Jeffery I.B."/>
            <person name="Cooney J.C."/>
            <person name="Kagawa T.F."/>
            <person name="Liu W."/>
            <person name="Song Y."/>
            <person name="Salvetti E."/>
            <person name="Wrobel A."/>
            <person name="Rasinkangas P."/>
            <person name="Parkhill J."/>
            <person name="Rea M.C."/>
            <person name="O'Sullivan O."/>
            <person name="Ritari J."/>
            <person name="Douillard F.P."/>
            <person name="Paul Ross R."/>
            <person name="Yang R."/>
            <person name="Briner A.E."/>
            <person name="Felis G.E."/>
            <person name="de Vos W.M."/>
            <person name="Barrangou R."/>
            <person name="Klaenhammer T.R."/>
            <person name="Caufield P.W."/>
            <person name="Cui Y."/>
            <person name="Zhang H."/>
            <person name="O'Toole P.W."/>
        </authorList>
    </citation>
    <scope>NUCLEOTIDE SEQUENCE [LARGE SCALE GENOMIC DNA]</scope>
    <source>
        <strain evidence="12 13">DSM 18001</strain>
    </source>
</reference>
<comment type="caution">
    <text evidence="12">The sequence shown here is derived from an EMBL/GenBank/DDBJ whole genome shotgun (WGS) entry which is preliminary data.</text>
</comment>
<evidence type="ECO:0000256" key="3">
    <source>
        <dbReference type="ARBA" id="ARBA00022679"/>
    </source>
</evidence>
<feature type="domain" description="GHMP kinase C-terminal" evidence="11">
    <location>
        <begin position="216"/>
        <end position="291"/>
    </location>
</feature>
<evidence type="ECO:0000256" key="6">
    <source>
        <dbReference type="ARBA" id="ARBA00022840"/>
    </source>
</evidence>
<dbReference type="Pfam" id="PF00288">
    <property type="entry name" value="GHMP_kinases_N"/>
    <property type="match status" value="1"/>
</dbReference>
<name>A0A0R2L0R2_9LACO</name>
<evidence type="ECO:0000259" key="10">
    <source>
        <dbReference type="Pfam" id="PF00288"/>
    </source>
</evidence>
<accession>A0A0R2L0R2</accession>
<dbReference type="Gene3D" id="3.30.70.890">
    <property type="entry name" value="GHMP kinase, C-terminal domain"/>
    <property type="match status" value="1"/>
</dbReference>
<keyword evidence="13" id="KW-1185">Reference proteome</keyword>
<dbReference type="RefSeq" id="WP_269083922.1">
    <property type="nucleotide sequence ID" value="NZ_JQBX01000001.1"/>
</dbReference>
<dbReference type="EMBL" id="JQBX01000001">
    <property type="protein sequence ID" value="KRN95137.1"/>
    <property type="molecule type" value="Genomic_DNA"/>
</dbReference>
<dbReference type="GO" id="GO:0005829">
    <property type="term" value="C:cytosol"/>
    <property type="evidence" value="ECO:0007669"/>
    <property type="project" value="TreeGrafter"/>
</dbReference>
<evidence type="ECO:0000256" key="2">
    <source>
        <dbReference type="ARBA" id="ARBA00022516"/>
    </source>
</evidence>
<evidence type="ECO:0000256" key="1">
    <source>
        <dbReference type="ARBA" id="ARBA00022490"/>
    </source>
</evidence>
<evidence type="ECO:0000256" key="7">
    <source>
        <dbReference type="ARBA" id="ARBA00022842"/>
    </source>
</evidence>
<organism evidence="12 13">
    <name type="scientific">Pediococcus stilesii</name>
    <dbReference type="NCBI Taxonomy" id="331679"/>
    <lineage>
        <taxon>Bacteria</taxon>
        <taxon>Bacillati</taxon>
        <taxon>Bacillota</taxon>
        <taxon>Bacilli</taxon>
        <taxon>Lactobacillales</taxon>
        <taxon>Lactobacillaceae</taxon>
        <taxon>Pediococcus</taxon>
    </lineage>
</organism>
<dbReference type="GO" id="GO:0019287">
    <property type="term" value="P:isopentenyl diphosphate biosynthetic process, mevalonate pathway"/>
    <property type="evidence" value="ECO:0007669"/>
    <property type="project" value="UniProtKB-UniPathway"/>
</dbReference>
<dbReference type="UniPathway" id="UPA00057">
    <property type="reaction ID" value="UER00098"/>
</dbReference>
<dbReference type="PANTHER" id="PTHR43290">
    <property type="entry name" value="MEVALONATE KINASE"/>
    <property type="match status" value="1"/>
</dbReference>
<keyword evidence="5 12" id="KW-0418">Kinase</keyword>
<dbReference type="InterPro" id="IPR020568">
    <property type="entry name" value="Ribosomal_Su5_D2-typ_SF"/>
</dbReference>
<keyword evidence="8" id="KW-0443">Lipid metabolism</keyword>
<dbReference type="Gene3D" id="3.30.230.10">
    <property type="match status" value="1"/>
</dbReference>
<comment type="pathway">
    <text evidence="9">Isoprenoid biosynthesis; isopentenyl diphosphate biosynthesis via mevalonate pathway; isopentenyl diphosphate from (R)-mevalonate: step 1/3.</text>
</comment>
<dbReference type="InterPro" id="IPR013750">
    <property type="entry name" value="GHMP_kinase_C_dom"/>
</dbReference>
<evidence type="ECO:0000313" key="13">
    <source>
        <dbReference type="Proteomes" id="UP000051859"/>
    </source>
</evidence>
<dbReference type="InterPro" id="IPR036554">
    <property type="entry name" value="GHMP_kinase_C_sf"/>
</dbReference>
<dbReference type="GO" id="GO:0005524">
    <property type="term" value="F:ATP binding"/>
    <property type="evidence" value="ECO:0007669"/>
    <property type="project" value="UniProtKB-KW"/>
</dbReference>
<dbReference type="Proteomes" id="UP000051859">
    <property type="component" value="Unassembled WGS sequence"/>
</dbReference>
<dbReference type="InterPro" id="IPR006204">
    <property type="entry name" value="GHMP_kinase_N_dom"/>
</dbReference>
<keyword evidence="2" id="KW-0444">Lipid biosynthesis</keyword>
<dbReference type="PATRIC" id="fig|331679.3.peg.20"/>
<gene>
    <name evidence="12" type="ORF">IV81_GL000019</name>
</gene>
<dbReference type="InterPro" id="IPR014721">
    <property type="entry name" value="Ribsml_uS5_D2-typ_fold_subgr"/>
</dbReference>
<dbReference type="Pfam" id="PF08544">
    <property type="entry name" value="GHMP_kinases_C"/>
    <property type="match status" value="1"/>
</dbReference>
<keyword evidence="3" id="KW-0808">Transferase</keyword>
<protein>
    <submittedName>
        <fullName evidence="12">Mevalonate kinase</fullName>
    </submittedName>
</protein>
<dbReference type="STRING" id="331679.IV81_GL000019"/>
<feature type="domain" description="GHMP kinase N-terminal" evidence="10">
    <location>
        <begin position="70"/>
        <end position="147"/>
    </location>
</feature>
<dbReference type="PANTHER" id="PTHR43290:SF2">
    <property type="entry name" value="MEVALONATE KINASE"/>
    <property type="match status" value="1"/>
</dbReference>
<dbReference type="NCBIfam" id="TIGR00549">
    <property type="entry name" value="mevalon_kin"/>
    <property type="match status" value="1"/>
</dbReference>
<dbReference type="InterPro" id="IPR006205">
    <property type="entry name" value="Mev_gal_kin"/>
</dbReference>
<dbReference type="SUPFAM" id="SSF55060">
    <property type="entry name" value="GHMP Kinase, C-terminal domain"/>
    <property type="match status" value="1"/>
</dbReference>
<dbReference type="PRINTS" id="PR00959">
    <property type="entry name" value="MEVGALKINASE"/>
</dbReference>
<evidence type="ECO:0000256" key="9">
    <source>
        <dbReference type="ARBA" id="ARBA00029438"/>
    </source>
</evidence>
<evidence type="ECO:0000313" key="12">
    <source>
        <dbReference type="EMBL" id="KRN95137.1"/>
    </source>
</evidence>
<keyword evidence="4" id="KW-0547">Nucleotide-binding</keyword>
<dbReference type="AlphaFoldDB" id="A0A0R2L0R2"/>
<evidence type="ECO:0000256" key="5">
    <source>
        <dbReference type="ARBA" id="ARBA00022777"/>
    </source>
</evidence>
<evidence type="ECO:0000256" key="4">
    <source>
        <dbReference type="ARBA" id="ARBA00022741"/>
    </source>
</evidence>
<keyword evidence="6" id="KW-0067">ATP-binding</keyword>
<dbReference type="SUPFAM" id="SSF54211">
    <property type="entry name" value="Ribosomal protein S5 domain 2-like"/>
    <property type="match status" value="1"/>
</dbReference>
<dbReference type="GO" id="GO:0004496">
    <property type="term" value="F:mevalonate kinase activity"/>
    <property type="evidence" value="ECO:0007669"/>
    <property type="project" value="InterPro"/>
</dbReference>
<keyword evidence="1" id="KW-0963">Cytoplasm</keyword>
<evidence type="ECO:0000259" key="11">
    <source>
        <dbReference type="Pfam" id="PF08544"/>
    </source>
</evidence>
<keyword evidence="7" id="KW-0460">Magnesium</keyword>
<proteinExistence type="predicted"/>
<sequence>MIYKTSNAKIILMGEHSVVYNQPAIALPISNIKTGVTIQDIQGGIQIRSRYFNGFLEDIHSNLLGIKTLIKQTLTVLGQPNTGLLITIESEIPSERGMGSSAATAVALVRALFAFFDRPLSRNTLLKMVDISEKIIHGNPSGLDSATASSNTPIWFKRDGTIKALPINVNAYLVIGDSGIKGKTSEAVEIVKNKIQFGTDGGLLIKNLGKLTSQTAAALRENDVSSLGAAMNEAHQNLRQLGVSHPAVEKLIQIANASGALGSKLTGGGLGGCIIALTADESTAKQVSQNLIDGGATATWIEKL</sequence>
<evidence type="ECO:0000256" key="8">
    <source>
        <dbReference type="ARBA" id="ARBA00023098"/>
    </source>
</evidence>